<feature type="non-terminal residue" evidence="1">
    <location>
        <position position="1"/>
    </location>
</feature>
<keyword evidence="2" id="KW-1185">Reference proteome</keyword>
<protein>
    <submittedName>
        <fullName evidence="1">Uncharacterized protein</fullName>
    </submittedName>
</protein>
<proteinExistence type="predicted"/>
<accession>A0A194XCH4</accession>
<name>A0A194XCH4_MOLSC</name>
<dbReference type="EMBL" id="KQ947413">
    <property type="protein sequence ID" value="KUJ17856.1"/>
    <property type="molecule type" value="Genomic_DNA"/>
</dbReference>
<dbReference type="GeneID" id="28818910"/>
<organism evidence="1 2">
    <name type="scientific">Mollisia scopiformis</name>
    <name type="common">Conifer needle endophyte fungus</name>
    <name type="synonym">Phialocephala scopiformis</name>
    <dbReference type="NCBI Taxonomy" id="149040"/>
    <lineage>
        <taxon>Eukaryota</taxon>
        <taxon>Fungi</taxon>
        <taxon>Dikarya</taxon>
        <taxon>Ascomycota</taxon>
        <taxon>Pezizomycotina</taxon>
        <taxon>Leotiomycetes</taxon>
        <taxon>Helotiales</taxon>
        <taxon>Mollisiaceae</taxon>
        <taxon>Mollisia</taxon>
    </lineage>
</organism>
<dbReference type="RefSeq" id="XP_018072211.1">
    <property type="nucleotide sequence ID" value="XM_018209184.1"/>
</dbReference>
<dbReference type="AlphaFoldDB" id="A0A194XCH4"/>
<dbReference type="Proteomes" id="UP000070700">
    <property type="component" value="Unassembled WGS sequence"/>
</dbReference>
<dbReference type="InParanoid" id="A0A194XCH4"/>
<evidence type="ECO:0000313" key="2">
    <source>
        <dbReference type="Proteomes" id="UP000070700"/>
    </source>
</evidence>
<reference evidence="1 2" key="1">
    <citation type="submission" date="2015-10" db="EMBL/GenBank/DDBJ databases">
        <title>Full genome of DAOMC 229536 Phialocephala scopiformis, a fungal endophyte of spruce producing the potent anti-insectan compound rugulosin.</title>
        <authorList>
            <consortium name="DOE Joint Genome Institute"/>
            <person name="Walker A.K."/>
            <person name="Frasz S.L."/>
            <person name="Seifert K.A."/>
            <person name="Miller J.D."/>
            <person name="Mondo S.J."/>
            <person name="Labutti K."/>
            <person name="Lipzen A."/>
            <person name="Dockter R."/>
            <person name="Kennedy M."/>
            <person name="Grigoriev I.V."/>
            <person name="Spatafora J.W."/>
        </authorList>
    </citation>
    <scope>NUCLEOTIDE SEQUENCE [LARGE SCALE GENOMIC DNA]</scope>
    <source>
        <strain evidence="1 2">CBS 120377</strain>
    </source>
</reference>
<gene>
    <name evidence="1" type="ORF">LY89DRAFT_582833</name>
</gene>
<sequence>SYLCGALISQDITLIPVERWASNVDFVSDIKLFKNPTNGFDTYANYAVFLCAKCVTYLKNCEGGARETAVTRWTELLDLLDDWYTQRTDEMRPILTIPAVQGEEHSPFPTVLYGNGPAG</sequence>
<dbReference type="KEGG" id="psco:LY89DRAFT_582833"/>
<evidence type="ECO:0000313" key="1">
    <source>
        <dbReference type="EMBL" id="KUJ17856.1"/>
    </source>
</evidence>